<protein>
    <submittedName>
        <fullName evidence="2">Uncharacterized protein</fullName>
    </submittedName>
</protein>
<proteinExistence type="predicted"/>
<dbReference type="AlphaFoldDB" id="X1S6M0"/>
<feature type="non-terminal residue" evidence="2">
    <location>
        <position position="1"/>
    </location>
</feature>
<evidence type="ECO:0000256" key="1">
    <source>
        <dbReference type="SAM" id="MobiDB-lite"/>
    </source>
</evidence>
<accession>X1S6M0</accession>
<dbReference type="EMBL" id="BARV01045726">
    <property type="protein sequence ID" value="GAI71080.1"/>
    <property type="molecule type" value="Genomic_DNA"/>
</dbReference>
<organism evidence="2">
    <name type="scientific">marine sediment metagenome</name>
    <dbReference type="NCBI Taxonomy" id="412755"/>
    <lineage>
        <taxon>unclassified sequences</taxon>
        <taxon>metagenomes</taxon>
        <taxon>ecological metagenomes</taxon>
    </lineage>
</organism>
<name>X1S6M0_9ZZZZ</name>
<evidence type="ECO:0000313" key="2">
    <source>
        <dbReference type="EMBL" id="GAI71080.1"/>
    </source>
</evidence>
<sequence length="30" mass="3317">PYSPYDYGEDPVVELDSPQKSYPLKSAGLT</sequence>
<feature type="region of interest" description="Disordered" evidence="1">
    <location>
        <begin position="1"/>
        <end position="30"/>
    </location>
</feature>
<comment type="caution">
    <text evidence="2">The sequence shown here is derived from an EMBL/GenBank/DDBJ whole genome shotgun (WGS) entry which is preliminary data.</text>
</comment>
<gene>
    <name evidence="2" type="ORF">S06H3_66771</name>
</gene>
<reference evidence="2" key="1">
    <citation type="journal article" date="2014" name="Front. Microbiol.">
        <title>High frequency of phylogenetically diverse reductive dehalogenase-homologous genes in deep subseafloor sedimentary metagenomes.</title>
        <authorList>
            <person name="Kawai M."/>
            <person name="Futagami T."/>
            <person name="Toyoda A."/>
            <person name="Takaki Y."/>
            <person name="Nishi S."/>
            <person name="Hori S."/>
            <person name="Arai W."/>
            <person name="Tsubouchi T."/>
            <person name="Morono Y."/>
            <person name="Uchiyama I."/>
            <person name="Ito T."/>
            <person name="Fujiyama A."/>
            <person name="Inagaki F."/>
            <person name="Takami H."/>
        </authorList>
    </citation>
    <scope>NUCLEOTIDE SEQUENCE</scope>
    <source>
        <strain evidence="2">Expedition CK06-06</strain>
    </source>
</reference>